<proteinExistence type="predicted"/>
<name>A0A5D2MZ04_GOSTO</name>
<evidence type="ECO:0000313" key="3">
    <source>
        <dbReference type="Proteomes" id="UP000322667"/>
    </source>
</evidence>
<dbReference type="PANTHER" id="PTHR45749">
    <property type="match status" value="1"/>
</dbReference>
<dbReference type="EMBL" id="CM017621">
    <property type="protein sequence ID" value="TYH96693.1"/>
    <property type="molecule type" value="Genomic_DNA"/>
</dbReference>
<dbReference type="InterPro" id="IPR006580">
    <property type="entry name" value="Znf_TTF"/>
</dbReference>
<dbReference type="InterPro" id="IPR008906">
    <property type="entry name" value="HATC_C_dom"/>
</dbReference>
<gene>
    <name evidence="2" type="ORF">ES332_A12G195100v1</name>
</gene>
<dbReference type="PANTHER" id="PTHR45749:SF35">
    <property type="entry name" value="AC-LIKE TRANSPOSASE-RELATED"/>
    <property type="match status" value="1"/>
</dbReference>
<dbReference type="Pfam" id="PF05699">
    <property type="entry name" value="Dimer_Tnp_hAT"/>
    <property type="match status" value="1"/>
</dbReference>
<dbReference type="AlphaFoldDB" id="A0A5D2MZ04"/>
<dbReference type="SMART" id="SM00597">
    <property type="entry name" value="ZnF_TTF"/>
    <property type="match status" value="1"/>
</dbReference>
<keyword evidence="3" id="KW-1185">Reference proteome</keyword>
<sequence>MNLDFPHDNNNRHFSYAYFSKKLSNGEISDRKLLVYSKHVDKVFCFCYKLFKSISNKSLLANEGLSDWRHISERLKQHENNAGHMTNMNTWNEITIRLDKNKTIDKSLQEQLMKEKERWRQVLLRIFSTMKCLATHNLAFRGSTKKLYQDSNGNFVGLIEMIAEFDVIMQDHIIKKAKYFSIILDCTSNIGHQEQMTLIVQCVNMSTNKIKFDEYFLEFLKVDVLKSLDLSTDDVRGPGYDNGSNMKRKHQGVQKRFLEINPRALYMPCACHSLNLTFIIRFQTPQIRLTLSELYESYDDAKLMSEVKSLVNALESFEFLLCMVICKKLQSKSMCIDITITQLEGVLLYFEMYRDEDFTSSMNIAKSIALDMNVKPTLPTKRRDEEIQLADELFRVDYFLVIVDMAITPLKSKFEQLKTFEITEILEFVKSVDCYPNVSITYRIFLTIPVIMASAERSFSKLKLIKTYLSLSISQEQLNENIDVDVIINDFASRNARKTHFLIIFCVFVVDDIIVD</sequence>
<organism evidence="2 3">
    <name type="scientific">Gossypium tomentosum</name>
    <name type="common">Hawaiian cotton</name>
    <name type="synonym">Gossypium sandvicense</name>
    <dbReference type="NCBI Taxonomy" id="34277"/>
    <lineage>
        <taxon>Eukaryota</taxon>
        <taxon>Viridiplantae</taxon>
        <taxon>Streptophyta</taxon>
        <taxon>Embryophyta</taxon>
        <taxon>Tracheophyta</taxon>
        <taxon>Spermatophyta</taxon>
        <taxon>Magnoliopsida</taxon>
        <taxon>eudicotyledons</taxon>
        <taxon>Gunneridae</taxon>
        <taxon>Pentapetalae</taxon>
        <taxon>rosids</taxon>
        <taxon>malvids</taxon>
        <taxon>Malvales</taxon>
        <taxon>Malvaceae</taxon>
        <taxon>Malvoideae</taxon>
        <taxon>Gossypium</taxon>
    </lineage>
</organism>
<accession>A0A5D2MZ04</accession>
<protein>
    <recommendedName>
        <fullName evidence="1">TTF-type domain-containing protein</fullName>
    </recommendedName>
</protein>
<feature type="domain" description="TTF-type" evidence="1">
    <location>
        <begin position="18"/>
        <end position="103"/>
    </location>
</feature>
<evidence type="ECO:0000313" key="2">
    <source>
        <dbReference type="EMBL" id="TYH96693.1"/>
    </source>
</evidence>
<reference evidence="2 3" key="1">
    <citation type="submission" date="2019-07" db="EMBL/GenBank/DDBJ databases">
        <title>WGS assembly of Gossypium tomentosum.</title>
        <authorList>
            <person name="Chen Z.J."/>
            <person name="Sreedasyam A."/>
            <person name="Ando A."/>
            <person name="Song Q."/>
            <person name="De L."/>
            <person name="Hulse-Kemp A."/>
            <person name="Ding M."/>
            <person name="Ye W."/>
            <person name="Kirkbride R."/>
            <person name="Jenkins J."/>
            <person name="Plott C."/>
            <person name="Lovell J."/>
            <person name="Lin Y.-M."/>
            <person name="Vaughn R."/>
            <person name="Liu B."/>
            <person name="Li W."/>
            <person name="Simpson S."/>
            <person name="Scheffler B."/>
            <person name="Saski C."/>
            <person name="Grover C."/>
            <person name="Hu G."/>
            <person name="Conover J."/>
            <person name="Carlson J."/>
            <person name="Shu S."/>
            <person name="Boston L."/>
            <person name="Williams M."/>
            <person name="Peterson D."/>
            <person name="Mcgee K."/>
            <person name="Jones D."/>
            <person name="Wendel J."/>
            <person name="Stelly D."/>
            <person name="Grimwood J."/>
            <person name="Schmutz J."/>
        </authorList>
    </citation>
    <scope>NUCLEOTIDE SEQUENCE [LARGE SCALE GENOMIC DNA]</scope>
    <source>
        <strain evidence="2">7179.01</strain>
    </source>
</reference>
<evidence type="ECO:0000259" key="1">
    <source>
        <dbReference type="SMART" id="SM00597"/>
    </source>
</evidence>
<dbReference type="Proteomes" id="UP000322667">
    <property type="component" value="Chromosome A12"/>
</dbReference>
<dbReference type="GO" id="GO:0046983">
    <property type="term" value="F:protein dimerization activity"/>
    <property type="evidence" value="ECO:0007669"/>
    <property type="project" value="InterPro"/>
</dbReference>